<dbReference type="PROSITE" id="PS01124">
    <property type="entry name" value="HTH_ARAC_FAMILY_2"/>
    <property type="match status" value="1"/>
</dbReference>
<dbReference type="SMART" id="SM00342">
    <property type="entry name" value="HTH_ARAC"/>
    <property type="match status" value="1"/>
</dbReference>
<name>A0ABW1G5A1_9ACTN</name>
<dbReference type="InterPro" id="IPR018060">
    <property type="entry name" value="HTH_AraC"/>
</dbReference>
<dbReference type="EMBL" id="JBHSQJ010000064">
    <property type="protein sequence ID" value="MFC5908707.1"/>
    <property type="molecule type" value="Genomic_DNA"/>
</dbReference>
<dbReference type="Pfam" id="PF12833">
    <property type="entry name" value="HTH_18"/>
    <property type="match status" value="1"/>
</dbReference>
<evidence type="ECO:0000259" key="4">
    <source>
        <dbReference type="PROSITE" id="PS01124"/>
    </source>
</evidence>
<organism evidence="5 6">
    <name type="scientific">Streptacidiphilus monticola</name>
    <dbReference type="NCBI Taxonomy" id="2161674"/>
    <lineage>
        <taxon>Bacteria</taxon>
        <taxon>Bacillati</taxon>
        <taxon>Actinomycetota</taxon>
        <taxon>Actinomycetes</taxon>
        <taxon>Kitasatosporales</taxon>
        <taxon>Streptomycetaceae</taxon>
        <taxon>Streptacidiphilus</taxon>
    </lineage>
</organism>
<dbReference type="Gene3D" id="1.10.10.60">
    <property type="entry name" value="Homeodomain-like"/>
    <property type="match status" value="1"/>
</dbReference>
<dbReference type="PANTHER" id="PTHR46796:SF15">
    <property type="entry name" value="BLL1074 PROTEIN"/>
    <property type="match status" value="1"/>
</dbReference>
<keyword evidence="6" id="KW-1185">Reference proteome</keyword>
<keyword evidence="1" id="KW-0805">Transcription regulation</keyword>
<protein>
    <submittedName>
        <fullName evidence="5">Helix-turn-helix domain-containing protein</fullName>
    </submittedName>
</protein>
<dbReference type="RefSeq" id="WP_380583837.1">
    <property type="nucleotide sequence ID" value="NZ_JBHSQJ010000064.1"/>
</dbReference>
<proteinExistence type="predicted"/>
<evidence type="ECO:0000256" key="3">
    <source>
        <dbReference type="ARBA" id="ARBA00023163"/>
    </source>
</evidence>
<evidence type="ECO:0000256" key="1">
    <source>
        <dbReference type="ARBA" id="ARBA00023015"/>
    </source>
</evidence>
<evidence type="ECO:0000313" key="5">
    <source>
        <dbReference type="EMBL" id="MFC5908707.1"/>
    </source>
</evidence>
<feature type="domain" description="HTH araC/xylS-type" evidence="4">
    <location>
        <begin position="169"/>
        <end position="268"/>
    </location>
</feature>
<keyword evidence="2" id="KW-0238">DNA-binding</keyword>
<dbReference type="InterPro" id="IPR050204">
    <property type="entry name" value="AraC_XylS_family_regulators"/>
</dbReference>
<accession>A0ABW1G5A1</accession>
<keyword evidence="3" id="KW-0804">Transcription</keyword>
<dbReference type="PANTHER" id="PTHR46796">
    <property type="entry name" value="HTH-TYPE TRANSCRIPTIONAL ACTIVATOR RHAS-RELATED"/>
    <property type="match status" value="1"/>
</dbReference>
<sequence length="280" mass="29400">MRSAVGEGDGSGVWEVAVPERRYRVAGFRMAGFRDCGASAVDLKMIPQPTVMLALGFGSGSHWVDDSGGRRVPGSVVAGLGAGSRGGVRVRGGGFSGVQVRLSPLVVRAALGIAPADLDGAVVALDEVWGREAARIREQLDAASSWEQCFALTYALLAGRIAQGPCVDPEVGRVWRRILASRGVVRVEALAAEVGWSRRRLWSRFQAQIGLPPKQAANLVRFDHAVHRLAAGDGAARVAAESGYADQSHLHRDVVALTGATPAAAAGEPWLDVDPLAWGG</sequence>
<evidence type="ECO:0000313" key="6">
    <source>
        <dbReference type="Proteomes" id="UP001596174"/>
    </source>
</evidence>
<gene>
    <name evidence="5" type="ORF">ACFP3V_15985</name>
</gene>
<comment type="caution">
    <text evidence="5">The sequence shown here is derived from an EMBL/GenBank/DDBJ whole genome shotgun (WGS) entry which is preliminary data.</text>
</comment>
<dbReference type="Proteomes" id="UP001596174">
    <property type="component" value="Unassembled WGS sequence"/>
</dbReference>
<reference evidence="6" key="1">
    <citation type="journal article" date="2019" name="Int. J. Syst. Evol. Microbiol.">
        <title>The Global Catalogue of Microorganisms (GCM) 10K type strain sequencing project: providing services to taxonomists for standard genome sequencing and annotation.</title>
        <authorList>
            <consortium name="The Broad Institute Genomics Platform"/>
            <consortium name="The Broad Institute Genome Sequencing Center for Infectious Disease"/>
            <person name="Wu L."/>
            <person name="Ma J."/>
        </authorList>
    </citation>
    <scope>NUCLEOTIDE SEQUENCE [LARGE SCALE GENOMIC DNA]</scope>
    <source>
        <strain evidence="6">JCM 4816</strain>
    </source>
</reference>
<evidence type="ECO:0000256" key="2">
    <source>
        <dbReference type="ARBA" id="ARBA00023125"/>
    </source>
</evidence>